<evidence type="ECO:0000313" key="3">
    <source>
        <dbReference type="Proteomes" id="UP000233417"/>
    </source>
</evidence>
<evidence type="ECO:0000313" key="2">
    <source>
        <dbReference type="EMBL" id="PKN02994.1"/>
    </source>
</evidence>
<dbReference type="Proteomes" id="UP000233417">
    <property type="component" value="Unassembled WGS sequence"/>
</dbReference>
<organism evidence="2 3">
    <name type="scientific">Candidatus Dojkabacteria bacterium HGW-Dojkabacteria-1</name>
    <dbReference type="NCBI Taxonomy" id="2013761"/>
    <lineage>
        <taxon>Bacteria</taxon>
        <taxon>Candidatus Dojkabacteria</taxon>
    </lineage>
</organism>
<feature type="chain" id="PRO_5014943097" description="MD-2-related lipid-recognition domain-containing protein" evidence="1">
    <location>
        <begin position="26"/>
        <end position="171"/>
    </location>
</feature>
<name>A0A2N2F451_9BACT</name>
<dbReference type="EMBL" id="PHAO01000001">
    <property type="protein sequence ID" value="PKN02994.1"/>
    <property type="molecule type" value="Genomic_DNA"/>
</dbReference>
<protein>
    <recommendedName>
        <fullName evidence="4">MD-2-related lipid-recognition domain-containing protein</fullName>
    </recommendedName>
</protein>
<sequence length="171" mass="19108">MKKFLKVLFFATVAVALILVGSVFAAPTIAKADGGSQPECFSFSFVKVCVWPLGVETEEVETEIVVEEDAEEVETEESLDIQSNTYFPEYSCSDLNTCPMRLVPEDIFIVAYPHGCETFKVFFPGEILDFNGYAEIHAYAMSITTGPRFNMNLWVPSQFQDVHACYAFPTP</sequence>
<accession>A0A2N2F451</accession>
<evidence type="ECO:0000256" key="1">
    <source>
        <dbReference type="SAM" id="SignalP"/>
    </source>
</evidence>
<feature type="signal peptide" evidence="1">
    <location>
        <begin position="1"/>
        <end position="25"/>
    </location>
</feature>
<comment type="caution">
    <text evidence="2">The sequence shown here is derived from an EMBL/GenBank/DDBJ whole genome shotgun (WGS) entry which is preliminary data.</text>
</comment>
<keyword evidence="1" id="KW-0732">Signal</keyword>
<dbReference type="AlphaFoldDB" id="A0A2N2F451"/>
<evidence type="ECO:0008006" key="4">
    <source>
        <dbReference type="Google" id="ProtNLM"/>
    </source>
</evidence>
<proteinExistence type="predicted"/>
<reference evidence="2 3" key="1">
    <citation type="journal article" date="2017" name="ISME J.">
        <title>Potential for microbial H2 and metal transformations associated with novel bacteria and archaea in deep terrestrial subsurface sediments.</title>
        <authorList>
            <person name="Hernsdorf A.W."/>
            <person name="Amano Y."/>
            <person name="Miyakawa K."/>
            <person name="Ise K."/>
            <person name="Suzuki Y."/>
            <person name="Anantharaman K."/>
            <person name="Probst A."/>
            <person name="Burstein D."/>
            <person name="Thomas B.C."/>
            <person name="Banfield J.F."/>
        </authorList>
    </citation>
    <scope>NUCLEOTIDE SEQUENCE [LARGE SCALE GENOMIC DNA]</scope>
    <source>
        <strain evidence="2">HGW-Dojkabacteria-1</strain>
    </source>
</reference>
<gene>
    <name evidence="2" type="ORF">CVU76_03135</name>
</gene>